<evidence type="ECO:0000313" key="3">
    <source>
        <dbReference type="EMBL" id="TDH64006.1"/>
    </source>
</evidence>
<dbReference type="Gene3D" id="1.20.1600.10">
    <property type="entry name" value="Outer membrane efflux proteins (OEP)"/>
    <property type="match status" value="1"/>
</dbReference>
<keyword evidence="2" id="KW-0564">Palmitate</keyword>
<organism evidence="3 4">
    <name type="scientific">Dankookia rubra</name>
    <dbReference type="NCBI Taxonomy" id="1442381"/>
    <lineage>
        <taxon>Bacteria</taxon>
        <taxon>Pseudomonadati</taxon>
        <taxon>Pseudomonadota</taxon>
        <taxon>Alphaproteobacteria</taxon>
        <taxon>Acetobacterales</taxon>
        <taxon>Roseomonadaceae</taxon>
        <taxon>Dankookia</taxon>
    </lineage>
</organism>
<keyword evidence="2" id="KW-0472">Membrane</keyword>
<feature type="signal peptide" evidence="2">
    <location>
        <begin position="1"/>
        <end position="24"/>
    </location>
</feature>
<dbReference type="GO" id="GO:0015562">
    <property type="term" value="F:efflux transmembrane transporter activity"/>
    <property type="evidence" value="ECO:0007669"/>
    <property type="project" value="InterPro"/>
</dbReference>
<accession>A0A4R5QL80</accession>
<protein>
    <submittedName>
        <fullName evidence="3">Efflux transporter outer membrane subunit</fullName>
    </submittedName>
</protein>
<keyword evidence="2" id="KW-1134">Transmembrane beta strand</keyword>
<comment type="similarity">
    <text evidence="1 2">Belongs to the outer membrane factor (OMF) (TC 1.B.17) family.</text>
</comment>
<keyword evidence="2" id="KW-0732">Signal</keyword>
<proteinExistence type="inferred from homology"/>
<dbReference type="AlphaFoldDB" id="A0A4R5QL80"/>
<dbReference type="EMBL" id="SMSJ01000003">
    <property type="protein sequence ID" value="TDH64006.1"/>
    <property type="molecule type" value="Genomic_DNA"/>
</dbReference>
<dbReference type="PANTHER" id="PTHR30203">
    <property type="entry name" value="OUTER MEMBRANE CATION EFFLUX PROTEIN"/>
    <property type="match status" value="1"/>
</dbReference>
<keyword evidence="2" id="KW-0812">Transmembrane</keyword>
<dbReference type="GO" id="GO:0005886">
    <property type="term" value="C:plasma membrane"/>
    <property type="evidence" value="ECO:0007669"/>
    <property type="project" value="UniProtKB-SubCell"/>
</dbReference>
<reference evidence="3 4" key="1">
    <citation type="journal article" date="2016" name="J. Microbiol.">
        <title>Dankookia rubra gen. nov., sp. nov., an alphaproteobacterium isolated from sediment of a shallow stream.</title>
        <authorList>
            <person name="Kim W.H."/>
            <person name="Kim D.H."/>
            <person name="Kang K."/>
            <person name="Ahn T.Y."/>
        </authorList>
    </citation>
    <scope>NUCLEOTIDE SEQUENCE [LARGE SCALE GENOMIC DNA]</scope>
    <source>
        <strain evidence="3 4">JCM30602</strain>
    </source>
</reference>
<keyword evidence="2" id="KW-0449">Lipoprotein</keyword>
<gene>
    <name evidence="3" type="ORF">E2C06_04070</name>
</gene>
<evidence type="ECO:0000256" key="1">
    <source>
        <dbReference type="ARBA" id="ARBA00007613"/>
    </source>
</evidence>
<comment type="subcellular location">
    <subcellularLocation>
        <location evidence="2">Cell membrane</location>
        <topology evidence="2">Lipid-anchor</topology>
    </subcellularLocation>
</comment>
<evidence type="ECO:0000256" key="2">
    <source>
        <dbReference type="RuleBase" id="RU362097"/>
    </source>
</evidence>
<keyword evidence="4" id="KW-1185">Reference proteome</keyword>
<dbReference type="SUPFAM" id="SSF56954">
    <property type="entry name" value="Outer membrane efflux proteins (OEP)"/>
    <property type="match status" value="1"/>
</dbReference>
<dbReference type="Gene3D" id="2.20.200.10">
    <property type="entry name" value="Outer membrane efflux proteins (OEP)"/>
    <property type="match status" value="1"/>
</dbReference>
<comment type="caution">
    <text evidence="3">The sequence shown here is derived from an EMBL/GenBank/DDBJ whole genome shotgun (WGS) entry which is preliminary data.</text>
</comment>
<dbReference type="Proteomes" id="UP000295096">
    <property type="component" value="Unassembled WGS sequence"/>
</dbReference>
<dbReference type="NCBIfam" id="TIGR01845">
    <property type="entry name" value="outer_NodT"/>
    <property type="match status" value="1"/>
</dbReference>
<dbReference type="InterPro" id="IPR010131">
    <property type="entry name" value="MdtP/NodT-like"/>
</dbReference>
<feature type="chain" id="PRO_5021039861" evidence="2">
    <location>
        <begin position="25"/>
        <end position="475"/>
    </location>
</feature>
<dbReference type="PANTHER" id="PTHR30203:SF33">
    <property type="entry name" value="BLR4455 PROTEIN"/>
    <property type="match status" value="1"/>
</dbReference>
<name>A0A4R5QL80_9PROT</name>
<dbReference type="Pfam" id="PF02321">
    <property type="entry name" value="OEP"/>
    <property type="match status" value="2"/>
</dbReference>
<dbReference type="InterPro" id="IPR003423">
    <property type="entry name" value="OMP_efflux"/>
</dbReference>
<sequence>MASATSRRAALLAAAALLPGCTWLTPPATSSGIGLPDRLAASDPALAANWPDPAWWRGFRSAELDGLMAEAMLANTDIAGAAARVRQADAQLRIAGATLLPTLDGSAQALRSQTGSVNTASITGLTSRRVRVTSSNRALLSASYEVDFWGKNRSQVEAAQQSAFASRFDVGTVTLTTQASVANTYFAMLGAQERLAIQQQNLEIAQRVLRVIRDRVAVGTGTGLELAQQETVVAQQQAQVPPLVQEVETNRNSLGTLVARPPQGIVLRGGTFNKLDVPRVTPGLPAEVLARRPDVLNAEATLAAANANIVVARAQLLPSVTLTGSGGYASLALETLTRPQSLIFNLAAGLTQPIFRGGALRGQVQLTEAQAEELLATYRFAILNALVDTENSLVALRQTTEQETLQANAVRMAERAYAISEAQLRAGTIDIVTLLITQQQLFSARNSLVQARLARLQAAVGLFRALGGGWGTPTA</sequence>
<dbReference type="RefSeq" id="WP_133287286.1">
    <property type="nucleotide sequence ID" value="NZ_SMSJ01000003.1"/>
</dbReference>
<evidence type="ECO:0000313" key="4">
    <source>
        <dbReference type="Proteomes" id="UP000295096"/>
    </source>
</evidence>
<dbReference type="OrthoDB" id="9783100at2"/>